<dbReference type="NCBIfam" id="TIGR03170">
    <property type="entry name" value="flgA_cterm"/>
    <property type="match status" value="1"/>
</dbReference>
<name>A0ABR7RWY5_AQUAC</name>
<keyword evidence="9" id="KW-0966">Cell projection</keyword>
<evidence type="ECO:0000256" key="2">
    <source>
        <dbReference type="ARBA" id="ARBA00010474"/>
    </source>
</evidence>
<keyword evidence="4" id="KW-0732">Signal</keyword>
<evidence type="ECO:0000313" key="9">
    <source>
        <dbReference type="EMBL" id="MBC9249846.1"/>
    </source>
</evidence>
<evidence type="ECO:0000313" key="10">
    <source>
        <dbReference type="Proteomes" id="UP000744555"/>
    </source>
</evidence>
<dbReference type="PANTHER" id="PTHR36307:SF1">
    <property type="entry name" value="FLAGELLA BASAL BODY P-RING FORMATION PROTEIN FLGA"/>
    <property type="match status" value="1"/>
</dbReference>
<dbReference type="PANTHER" id="PTHR36307">
    <property type="entry name" value="FLAGELLA BASAL BODY P-RING FORMATION PROTEIN FLGA"/>
    <property type="match status" value="1"/>
</dbReference>
<organism evidence="9 10">
    <name type="scientific">Aquipseudomonas alcaligenes</name>
    <name type="common">Pseudomonas alcaligenes</name>
    <dbReference type="NCBI Taxonomy" id="43263"/>
    <lineage>
        <taxon>Bacteria</taxon>
        <taxon>Pseudomonadati</taxon>
        <taxon>Pseudomonadota</taxon>
        <taxon>Gammaproteobacteria</taxon>
        <taxon>Pseudomonadales</taxon>
        <taxon>Pseudomonadaceae</taxon>
        <taxon>Aquipseudomonas</taxon>
    </lineage>
</organism>
<comment type="caution">
    <text evidence="9">The sequence shown here is derived from an EMBL/GenBank/DDBJ whole genome shotgun (WGS) entry which is preliminary data.</text>
</comment>
<evidence type="ECO:0000256" key="5">
    <source>
        <dbReference type="ARBA" id="ARBA00022764"/>
    </source>
</evidence>
<accession>A0ABR7RWY5</accession>
<keyword evidence="9" id="KW-0282">Flagellum</keyword>
<sequence length="228" mass="24417">MLLLGNAVLAAETPREQIEQAAGAALQQLLDEQAQREGWQGMQQQISHELVGNLPAAACPQALQVERQGDDPSPLARQRFLVRCAQAPGWQLTVYSQATVFLPAVHASGILERGQTISAADLKLQPLNIAKAPRGFFTRPDQVAGMSAKRRIRAGQLLSPNLLSSALLVKRGQRVTIRASQDGIQASASGEALSNGQLGDVIRVRNLGSEKVIDAKVIEEGVVSSTFQ</sequence>
<dbReference type="Gene3D" id="2.30.30.760">
    <property type="match status" value="1"/>
</dbReference>
<evidence type="ECO:0000259" key="8">
    <source>
        <dbReference type="SMART" id="SM00858"/>
    </source>
</evidence>
<evidence type="ECO:0000256" key="1">
    <source>
        <dbReference type="ARBA" id="ARBA00004418"/>
    </source>
</evidence>
<evidence type="ECO:0000256" key="7">
    <source>
        <dbReference type="RuleBase" id="RU362063"/>
    </source>
</evidence>
<keyword evidence="5 7" id="KW-0574">Periplasm</keyword>
<dbReference type="SMART" id="SM00858">
    <property type="entry name" value="SAF"/>
    <property type="match status" value="1"/>
</dbReference>
<dbReference type="InterPro" id="IPR017585">
    <property type="entry name" value="SAF_FlgA"/>
</dbReference>
<dbReference type="InterPro" id="IPR013974">
    <property type="entry name" value="SAF"/>
</dbReference>
<feature type="domain" description="SAF" evidence="8">
    <location>
        <begin position="102"/>
        <end position="164"/>
    </location>
</feature>
<comment type="similarity">
    <text evidence="2 7">Belongs to the FlgA family.</text>
</comment>
<dbReference type="Proteomes" id="UP000744555">
    <property type="component" value="Unassembled WGS sequence"/>
</dbReference>
<evidence type="ECO:0000256" key="3">
    <source>
        <dbReference type="ARBA" id="ARBA00014754"/>
    </source>
</evidence>
<comment type="function">
    <text evidence="6 7">Involved in the assembly process of the P-ring formation. It may associate with FlgF on the rod constituting a structure essential for the P-ring assembly or may act as a modulator protein for the P-ring assembly.</text>
</comment>
<gene>
    <name evidence="9" type="ORF">A9179_06110</name>
</gene>
<evidence type="ECO:0000256" key="4">
    <source>
        <dbReference type="ARBA" id="ARBA00022729"/>
    </source>
</evidence>
<evidence type="ECO:0000256" key="6">
    <source>
        <dbReference type="ARBA" id="ARBA00025643"/>
    </source>
</evidence>
<proteinExistence type="inferred from homology"/>
<keyword evidence="9" id="KW-0969">Cilium</keyword>
<keyword evidence="10" id="KW-1185">Reference proteome</keyword>
<keyword evidence="7" id="KW-1005">Bacterial flagellum biogenesis</keyword>
<dbReference type="Gene3D" id="3.90.1210.10">
    <property type="entry name" value="Antifreeze-like/N-acetylneuraminic acid synthase C-terminal domain"/>
    <property type="match status" value="1"/>
</dbReference>
<dbReference type="CDD" id="cd11614">
    <property type="entry name" value="SAF_CpaB_FlgA_like"/>
    <property type="match status" value="1"/>
</dbReference>
<protein>
    <recommendedName>
        <fullName evidence="3 7">Flagella basal body P-ring formation protein FlgA</fullName>
    </recommendedName>
</protein>
<dbReference type="Pfam" id="PF13144">
    <property type="entry name" value="ChapFlgA"/>
    <property type="match status" value="1"/>
</dbReference>
<reference evidence="9 10" key="1">
    <citation type="submission" date="2016-06" db="EMBL/GenBank/DDBJ databases">
        <authorList>
            <person name="Ramos C."/>
            <person name="Pintado A."/>
            <person name="Crespo-Gomez J.I."/>
        </authorList>
    </citation>
    <scope>NUCLEOTIDE SEQUENCE [LARGE SCALE GENOMIC DNA]</scope>
    <source>
        <strain evidence="9 10">AVO110</strain>
    </source>
</reference>
<comment type="subcellular location">
    <subcellularLocation>
        <location evidence="1 7">Periplasm</location>
    </subcellularLocation>
</comment>
<dbReference type="EMBL" id="LZEU01000001">
    <property type="protein sequence ID" value="MBC9249846.1"/>
    <property type="molecule type" value="Genomic_DNA"/>
</dbReference>
<dbReference type="InterPro" id="IPR039246">
    <property type="entry name" value="Flagellar_FlgA"/>
</dbReference>